<dbReference type="Proteomes" id="UP001283361">
    <property type="component" value="Unassembled WGS sequence"/>
</dbReference>
<keyword evidence="9" id="KW-0521">NADP</keyword>
<evidence type="ECO:0000256" key="9">
    <source>
        <dbReference type="RuleBase" id="RU367081"/>
    </source>
</evidence>
<accession>A0AAE1A4N1</accession>
<feature type="domain" description="3-oxo-5-alpha-steroid 4-dehydrogenase C-terminal" evidence="10">
    <location>
        <begin position="151"/>
        <end position="307"/>
    </location>
</feature>
<organism evidence="11 12">
    <name type="scientific">Elysia crispata</name>
    <name type="common">lettuce slug</name>
    <dbReference type="NCBI Taxonomy" id="231223"/>
    <lineage>
        <taxon>Eukaryota</taxon>
        <taxon>Metazoa</taxon>
        <taxon>Spiralia</taxon>
        <taxon>Lophotrochozoa</taxon>
        <taxon>Mollusca</taxon>
        <taxon>Gastropoda</taxon>
        <taxon>Heterobranchia</taxon>
        <taxon>Euthyneura</taxon>
        <taxon>Panpulmonata</taxon>
        <taxon>Sacoglossa</taxon>
        <taxon>Placobranchoidea</taxon>
        <taxon>Plakobranchidae</taxon>
        <taxon>Elysia</taxon>
    </lineage>
</organism>
<evidence type="ECO:0000256" key="2">
    <source>
        <dbReference type="ARBA" id="ARBA00012522"/>
    </source>
</evidence>
<evidence type="ECO:0000313" key="12">
    <source>
        <dbReference type="Proteomes" id="UP001283361"/>
    </source>
</evidence>
<keyword evidence="4 9" id="KW-1133">Transmembrane helix</keyword>
<gene>
    <name evidence="11" type="ORF">RRG08_052049</name>
</gene>
<dbReference type="AlphaFoldDB" id="A0AAE1A4N1"/>
<comment type="similarity">
    <text evidence="6 9">Belongs to the steroid 5-alpha reductase family. Polyprenal reductase subfamily.</text>
</comment>
<evidence type="ECO:0000256" key="4">
    <source>
        <dbReference type="ARBA" id="ARBA00022989"/>
    </source>
</evidence>
<dbReference type="PANTHER" id="PTHR14624:SF0">
    <property type="entry name" value="POLYPRENOL REDUCTASE"/>
    <property type="match status" value="1"/>
</dbReference>
<comment type="caution">
    <text evidence="11">The sequence shown here is derived from an EMBL/GenBank/DDBJ whole genome shotgun (WGS) entry which is preliminary data.</text>
</comment>
<keyword evidence="3 9" id="KW-0812">Transmembrane</keyword>
<evidence type="ECO:0000256" key="5">
    <source>
        <dbReference type="ARBA" id="ARBA00023136"/>
    </source>
</evidence>
<feature type="transmembrane region" description="Helical" evidence="9">
    <location>
        <begin position="188"/>
        <end position="206"/>
    </location>
</feature>
<dbReference type="GO" id="GO:0006488">
    <property type="term" value="P:dolichol-linked oligosaccharide biosynthetic process"/>
    <property type="evidence" value="ECO:0007669"/>
    <property type="project" value="UniProtKB-UniRule"/>
</dbReference>
<dbReference type="PROSITE" id="PS50244">
    <property type="entry name" value="S5A_REDUCTASE"/>
    <property type="match status" value="1"/>
</dbReference>
<keyword evidence="12" id="KW-1185">Reference proteome</keyword>
<keyword evidence="9" id="KW-0256">Endoplasmic reticulum</keyword>
<dbReference type="GO" id="GO:0016095">
    <property type="term" value="P:polyprenol catabolic process"/>
    <property type="evidence" value="ECO:0007669"/>
    <property type="project" value="UniProtKB-UniRule"/>
</dbReference>
<comment type="caution">
    <text evidence="9">Lacks conserved residue(s) required for the propagation of feature annotation.</text>
</comment>
<evidence type="ECO:0000256" key="1">
    <source>
        <dbReference type="ARBA" id="ARBA00004127"/>
    </source>
</evidence>
<dbReference type="GO" id="GO:0005789">
    <property type="term" value="C:endoplasmic reticulum membrane"/>
    <property type="evidence" value="ECO:0007669"/>
    <property type="project" value="UniProtKB-SubCell"/>
</dbReference>
<comment type="pathway">
    <text evidence="9">Protein modification; protein glycosylation.</text>
</comment>
<feature type="transmembrane region" description="Helical" evidence="9">
    <location>
        <begin position="62"/>
        <end position="81"/>
    </location>
</feature>
<evidence type="ECO:0000256" key="7">
    <source>
        <dbReference type="ARBA" id="ARBA00047186"/>
    </source>
</evidence>
<evidence type="ECO:0000313" key="11">
    <source>
        <dbReference type="EMBL" id="KAK3780892.1"/>
    </source>
</evidence>
<evidence type="ECO:0000256" key="8">
    <source>
        <dbReference type="ARBA" id="ARBA00049427"/>
    </source>
</evidence>
<dbReference type="GO" id="GO:0160198">
    <property type="term" value="F:polyprenal reductase activity"/>
    <property type="evidence" value="ECO:0007669"/>
    <property type="project" value="UniProtKB-EC"/>
</dbReference>
<protein>
    <recommendedName>
        <fullName evidence="7 9">Polyprenal reductase</fullName>
        <ecNumber evidence="2 9">1.3.1.94</ecNumber>
    </recommendedName>
</protein>
<name>A0AAE1A4N1_9GAST</name>
<dbReference type="PANTHER" id="PTHR14624">
    <property type="entry name" value="DFG10 PROTEIN"/>
    <property type="match status" value="1"/>
</dbReference>
<keyword evidence="5 9" id="KW-0472">Membrane</keyword>
<sequence length="307" mass="35538">MHLDISSGHAAFQTITDLVKPFYFFGKLKQTHLKKNSSCQRSVLSRLVDILSSIPKSWFGHFYVVGFLVHSLILWLLIALAKQTIVVPEVLRDISIFLHFFDTSNKVPSPGYLDQVQSFYPLLVVFVCEEVQLLRRIYECYFVSSFSNGTISIVHYFYGVTFYTLFGFGILVSLPVHKFEFSDAFDSFDAFYCGLGVFGFCVASYFQHKTMQTFAALRSKEKNKPAKGHFIPEGHLFHWVSSPHYLCEILIYLSLCLILRWKSMYLMSATLFVLVNQISASLSVHRWYRRTFQNFPKNRKALVPYLL</sequence>
<dbReference type="GO" id="GO:0102389">
    <property type="term" value="F:polyprenol reductase activity"/>
    <property type="evidence" value="ECO:0007669"/>
    <property type="project" value="UniProtKB-UniRule"/>
</dbReference>
<dbReference type="EMBL" id="JAWDGP010002675">
    <property type="protein sequence ID" value="KAK3780892.1"/>
    <property type="molecule type" value="Genomic_DNA"/>
</dbReference>
<reference evidence="11" key="1">
    <citation type="journal article" date="2023" name="G3 (Bethesda)">
        <title>A reference genome for the long-term kleptoplast-retaining sea slug Elysia crispata morphotype clarki.</title>
        <authorList>
            <person name="Eastman K.E."/>
            <person name="Pendleton A.L."/>
            <person name="Shaikh M.A."/>
            <person name="Suttiyut T."/>
            <person name="Ogas R."/>
            <person name="Tomko P."/>
            <person name="Gavelis G."/>
            <person name="Widhalm J.R."/>
            <person name="Wisecaver J.H."/>
        </authorList>
    </citation>
    <scope>NUCLEOTIDE SEQUENCE</scope>
    <source>
        <strain evidence="11">ECLA1</strain>
    </source>
</reference>
<dbReference type="GO" id="GO:0003865">
    <property type="term" value="F:3-oxo-5-alpha-steroid 4-dehydrogenase activity"/>
    <property type="evidence" value="ECO:0007669"/>
    <property type="project" value="TreeGrafter"/>
</dbReference>
<dbReference type="EC" id="1.3.1.94" evidence="2 9"/>
<evidence type="ECO:0000259" key="10">
    <source>
        <dbReference type="Pfam" id="PF02544"/>
    </source>
</evidence>
<dbReference type="Pfam" id="PF02544">
    <property type="entry name" value="Steroid_dh"/>
    <property type="match status" value="1"/>
</dbReference>
<comment type="catalytic activity">
    <reaction evidence="8 9">
        <text>a di-trans,poly-cis-dolichal + NADP(+) = a di-trans,poly-cis-polyprenal + NADPH + H(+)</text>
        <dbReference type="Rhea" id="RHEA:80727"/>
        <dbReference type="Rhea" id="RHEA-COMP:19536"/>
        <dbReference type="Rhea" id="RHEA-COMP:19537"/>
        <dbReference type="ChEBI" id="CHEBI:15378"/>
        <dbReference type="ChEBI" id="CHEBI:57783"/>
        <dbReference type="ChEBI" id="CHEBI:58349"/>
        <dbReference type="ChEBI" id="CHEBI:231623"/>
        <dbReference type="ChEBI" id="CHEBI:231637"/>
        <dbReference type="EC" id="1.3.1.94"/>
    </reaction>
    <physiologicalReaction direction="right-to-left" evidence="8 9">
        <dbReference type="Rhea" id="RHEA:80729"/>
    </physiologicalReaction>
</comment>
<proteinExistence type="inferred from homology"/>
<comment type="function">
    <text evidence="9">Plays a key role in early steps of protein N-linked glycosylation by being involved in the conversion of polyprenol into dolichol. Acts as a polyprenal reductase that mediates the reduction of polyprenal into dolichal in a NADP-dependent mechanism. Dolichols are required for the synthesis of dolichol-linked monosaccharides and the oligosaccharide precursor used for N-glycosylation.</text>
</comment>
<evidence type="ECO:0000256" key="6">
    <source>
        <dbReference type="ARBA" id="ARBA00046320"/>
    </source>
</evidence>
<dbReference type="InterPro" id="IPR039698">
    <property type="entry name" value="Dfg10/SRD5A3"/>
</dbReference>
<keyword evidence="9" id="KW-0560">Oxidoreductase</keyword>
<evidence type="ECO:0000256" key="3">
    <source>
        <dbReference type="ARBA" id="ARBA00022692"/>
    </source>
</evidence>
<feature type="transmembrane region" description="Helical" evidence="9">
    <location>
        <begin position="156"/>
        <end position="176"/>
    </location>
</feature>
<dbReference type="InterPro" id="IPR001104">
    <property type="entry name" value="3-oxo-5_a-steroid_4-DH_C"/>
</dbReference>
<comment type="subcellular location">
    <subcellularLocation>
        <location evidence="1">Endomembrane system</location>
        <topology evidence="1">Multi-pass membrane protein</topology>
    </subcellularLocation>
    <subcellularLocation>
        <location evidence="9">Endoplasmic reticulum membrane</location>
    </subcellularLocation>
</comment>